<name>A0ABW0U6L7_9BACI</name>
<evidence type="ECO:0000256" key="2">
    <source>
        <dbReference type="ARBA" id="ARBA00022840"/>
    </source>
</evidence>
<dbReference type="PANTHER" id="PTHR43384:SF6">
    <property type="entry name" value="SEPTUM SITE-DETERMINING PROTEIN MIND HOMOLOG, CHLOROPLASTIC"/>
    <property type="match status" value="1"/>
</dbReference>
<dbReference type="Proteomes" id="UP001596143">
    <property type="component" value="Unassembled WGS sequence"/>
</dbReference>
<accession>A0ABW0U6L7</accession>
<feature type="domain" description="AAA" evidence="3">
    <location>
        <begin position="126"/>
        <end position="297"/>
    </location>
</feature>
<evidence type="ECO:0000313" key="4">
    <source>
        <dbReference type="EMBL" id="MFC5627879.1"/>
    </source>
</evidence>
<proteinExistence type="predicted"/>
<keyword evidence="1" id="KW-0547">Nucleotide-binding</keyword>
<dbReference type="SUPFAM" id="SSF52540">
    <property type="entry name" value="P-loop containing nucleoside triphosphate hydrolases"/>
    <property type="match status" value="1"/>
</dbReference>
<reference evidence="5" key="1">
    <citation type="journal article" date="2019" name="Int. J. Syst. Evol. Microbiol.">
        <title>The Global Catalogue of Microorganisms (GCM) 10K type strain sequencing project: providing services to taxonomists for standard genome sequencing and annotation.</title>
        <authorList>
            <consortium name="The Broad Institute Genomics Platform"/>
            <consortium name="The Broad Institute Genome Sequencing Center for Infectious Disease"/>
            <person name="Wu L."/>
            <person name="Ma J."/>
        </authorList>
    </citation>
    <scope>NUCLEOTIDE SEQUENCE [LARGE SCALE GENOMIC DNA]</scope>
    <source>
        <strain evidence="5">CGMCC 1.15790</strain>
    </source>
</reference>
<dbReference type="EMBL" id="JBHSPF010000015">
    <property type="protein sequence ID" value="MFC5627879.1"/>
    <property type="molecule type" value="Genomic_DNA"/>
</dbReference>
<dbReference type="Pfam" id="PF13614">
    <property type="entry name" value="AAA_31"/>
    <property type="match status" value="1"/>
</dbReference>
<gene>
    <name evidence="4" type="ORF">ACFPTR_03085</name>
</gene>
<dbReference type="InterPro" id="IPR050625">
    <property type="entry name" value="ParA/MinD_ATPase"/>
</dbReference>
<dbReference type="PANTHER" id="PTHR43384">
    <property type="entry name" value="SEPTUM SITE-DETERMINING PROTEIN MIND HOMOLOG, CHLOROPLASTIC-RELATED"/>
    <property type="match status" value="1"/>
</dbReference>
<evidence type="ECO:0000256" key="1">
    <source>
        <dbReference type="ARBA" id="ARBA00022741"/>
    </source>
</evidence>
<dbReference type="RefSeq" id="WP_270896227.1">
    <property type="nucleotide sequence ID" value="NZ_JBHSPF010000015.1"/>
</dbReference>
<dbReference type="Gene3D" id="3.40.50.300">
    <property type="entry name" value="P-loop containing nucleotide triphosphate hydrolases"/>
    <property type="match status" value="1"/>
</dbReference>
<evidence type="ECO:0000313" key="5">
    <source>
        <dbReference type="Proteomes" id="UP001596143"/>
    </source>
</evidence>
<protein>
    <submittedName>
        <fullName evidence="4">CpaE family protein</fullName>
    </submittedName>
</protein>
<keyword evidence="2" id="KW-0067">ATP-binding</keyword>
<organism evidence="4 5">
    <name type="scientific">Aliibacillus thermotolerans</name>
    <dbReference type="NCBI Taxonomy" id="1834418"/>
    <lineage>
        <taxon>Bacteria</taxon>
        <taxon>Bacillati</taxon>
        <taxon>Bacillota</taxon>
        <taxon>Bacilli</taxon>
        <taxon>Bacillales</taxon>
        <taxon>Bacillaceae</taxon>
        <taxon>Aliibacillus</taxon>
    </lineage>
</organism>
<dbReference type="InterPro" id="IPR027417">
    <property type="entry name" value="P-loop_NTPase"/>
</dbReference>
<comment type="caution">
    <text evidence="4">The sequence shown here is derived from an EMBL/GenBank/DDBJ whole genome shotgun (WGS) entry which is preliminary data.</text>
</comment>
<keyword evidence="5" id="KW-1185">Reference proteome</keyword>
<evidence type="ECO:0000259" key="3">
    <source>
        <dbReference type="Pfam" id="PF13614"/>
    </source>
</evidence>
<dbReference type="InterPro" id="IPR025669">
    <property type="entry name" value="AAA_dom"/>
</dbReference>
<sequence length="370" mass="42472">MKQLNATIITDKESIEHQLIPFLEKNEIHVEVLRSPITDIPFSHFVFIGQDIADKMDYSLIDHTTNCIGILEERAFDIARQWMQQGIKDIIVLPEEIDKLEYLIVEGRKQKEEKRKIADSTLHGGKVYTFYSANGGSGKTVLSSMLAQCLKTQFEKKVILIDFNAQIGGVETLMALEPVRNYADLLPVIDELSIHHIQNVTTLQEQTELEVLTGPKDPEKAEIVSQELVRKILQICQEYYDYVIVDAPSSFNIHTYTAIEMSSKVFYPLTTDALAIRGFKQVKAFLERLQLLTNNHLYVLINRVHTKNEFTVKDIKNIIHAEIIGQIREDYFGLQSFINMGMPFYTKKGRTKQLKQTIDMYQLAESLVTK</sequence>